<name>A0ABS9KIB6_9BACT</name>
<keyword evidence="2" id="KW-1185">Reference proteome</keyword>
<reference evidence="1" key="2">
    <citation type="submission" date="2024-05" db="EMBL/GenBank/DDBJ databases">
        <title>Rhodohalobacter halophilus gen. nov., sp. nov., a moderately halophilic member of the family Balneolaceae.</title>
        <authorList>
            <person name="Xia J."/>
        </authorList>
    </citation>
    <scope>NUCLEOTIDE SEQUENCE</scope>
    <source>
        <strain evidence="1">WB101</strain>
    </source>
</reference>
<accession>A0ABS9KIB6</accession>
<evidence type="ECO:0000313" key="1">
    <source>
        <dbReference type="EMBL" id="MCG2590597.1"/>
    </source>
</evidence>
<sequence>MELSREILRNRHRLSERQVDDFLGVKTNTESPKDRILGMQQIGSFLEIAKLLKNQEIEFINLKGPLLSQRIYGDPIYRYSRDFDILVEPNQVNQTLQLLRNEGFDYPEFEWPESEKRQKIALHFLNQIEMVHETSGLMVEVHWKLFSTRITDHKKLDNLIQENVETVEFGGVELNRFSKEFELFYLIVHGGIHAWFRLKWLVDIHEMLDRITFNWEKFHRIISECNIQKLIPICNVMLQEYFPDENQIPDASPTPQKLADTALEQCRQPEGDPHITRANTSKLLLYRMKIIPSIQHKLDVLKVITFCKTDLKYSWLPPYKIVYYLFRPVGYLLRGIGVLR</sequence>
<organism evidence="1 2">
    <name type="scientific">Rhodohalobacter sulfatireducens</name>
    <dbReference type="NCBI Taxonomy" id="2911366"/>
    <lineage>
        <taxon>Bacteria</taxon>
        <taxon>Pseudomonadati</taxon>
        <taxon>Balneolota</taxon>
        <taxon>Balneolia</taxon>
        <taxon>Balneolales</taxon>
        <taxon>Balneolaceae</taxon>
        <taxon>Rhodohalobacter</taxon>
    </lineage>
</organism>
<dbReference type="Pfam" id="PF14907">
    <property type="entry name" value="NTP_transf_5"/>
    <property type="match status" value="1"/>
</dbReference>
<comment type="caution">
    <text evidence="1">The sequence shown here is derived from an EMBL/GenBank/DDBJ whole genome shotgun (WGS) entry which is preliminary data.</text>
</comment>
<proteinExistence type="predicted"/>
<dbReference type="EMBL" id="JAKLWS010000037">
    <property type="protein sequence ID" value="MCG2590597.1"/>
    <property type="molecule type" value="Genomic_DNA"/>
</dbReference>
<dbReference type="Proteomes" id="UP001165366">
    <property type="component" value="Unassembled WGS sequence"/>
</dbReference>
<evidence type="ECO:0000313" key="2">
    <source>
        <dbReference type="Proteomes" id="UP001165366"/>
    </source>
</evidence>
<gene>
    <name evidence="1" type="ORF">L6773_18635</name>
</gene>
<dbReference type="RefSeq" id="WP_237856031.1">
    <property type="nucleotide sequence ID" value="NZ_JAKLWS010000037.1"/>
</dbReference>
<protein>
    <submittedName>
        <fullName evidence="1">Nucleotidyltransferase family protein</fullName>
    </submittedName>
</protein>
<reference evidence="1" key="1">
    <citation type="submission" date="2022-01" db="EMBL/GenBank/DDBJ databases">
        <authorList>
            <person name="Wang Y."/>
        </authorList>
    </citation>
    <scope>NUCLEOTIDE SEQUENCE</scope>
    <source>
        <strain evidence="1">WB101</strain>
    </source>
</reference>
<dbReference type="InterPro" id="IPR039498">
    <property type="entry name" value="NTP_transf_5"/>
</dbReference>